<keyword evidence="1" id="KW-1133">Transmembrane helix</keyword>
<keyword evidence="1" id="KW-0472">Membrane</keyword>
<organism evidence="2 3">
    <name type="scientific">Brevibacterium spongiae</name>
    <dbReference type="NCBI Taxonomy" id="2909672"/>
    <lineage>
        <taxon>Bacteria</taxon>
        <taxon>Bacillati</taxon>
        <taxon>Actinomycetota</taxon>
        <taxon>Actinomycetes</taxon>
        <taxon>Micrococcales</taxon>
        <taxon>Brevibacteriaceae</taxon>
        <taxon>Brevibacterium</taxon>
    </lineage>
</organism>
<dbReference type="EMBL" id="CP093443">
    <property type="protein sequence ID" value="UVI35078.1"/>
    <property type="molecule type" value="Genomic_DNA"/>
</dbReference>
<dbReference type="Pfam" id="PF13630">
    <property type="entry name" value="SdpI"/>
    <property type="match status" value="1"/>
</dbReference>
<evidence type="ECO:0000313" key="2">
    <source>
        <dbReference type="EMBL" id="UVI35078.1"/>
    </source>
</evidence>
<accession>A0ABY5SKL1</accession>
<dbReference type="RefSeq" id="WP_265417751.1">
    <property type="nucleotide sequence ID" value="NZ_CP093443.1"/>
</dbReference>
<name>A0ABY5SKL1_9MICO</name>
<feature type="transmembrane region" description="Helical" evidence="1">
    <location>
        <begin position="54"/>
        <end position="76"/>
    </location>
</feature>
<feature type="transmembrane region" description="Helical" evidence="1">
    <location>
        <begin position="6"/>
        <end position="24"/>
    </location>
</feature>
<gene>
    <name evidence="2" type="ORF">L1F31_13255</name>
</gene>
<dbReference type="InterPro" id="IPR025962">
    <property type="entry name" value="SdpI/YhfL"/>
</dbReference>
<evidence type="ECO:0000256" key="1">
    <source>
        <dbReference type="SAM" id="Phobius"/>
    </source>
</evidence>
<proteinExistence type="predicted"/>
<evidence type="ECO:0000313" key="3">
    <source>
        <dbReference type="Proteomes" id="UP001064879"/>
    </source>
</evidence>
<keyword evidence="1" id="KW-0812">Transmembrane</keyword>
<feature type="transmembrane region" description="Helical" evidence="1">
    <location>
        <begin position="88"/>
        <end position="108"/>
    </location>
</feature>
<sequence length="117" mass="12445">MFYPPLIGYLIMALTGTVLTILISRNQLARNRAIGFRSRHTLASDAAWRHGHRAAVPALLTLSVIAIGFALALAGVELFSWPTATGHVLSIVGWVLILGVGIKAWAVANTAAKSVDD</sequence>
<dbReference type="Proteomes" id="UP001064879">
    <property type="component" value="Chromosome"/>
</dbReference>
<keyword evidence="3" id="KW-1185">Reference proteome</keyword>
<reference evidence="2" key="1">
    <citation type="submission" date="2022-03" db="EMBL/GenBank/DDBJ databases">
        <title>Brevibacterium spongiae sp. nov., isolated from marine sponge.</title>
        <authorList>
            <person name="Li Z."/>
            <person name="Zhang M."/>
        </authorList>
    </citation>
    <scope>NUCLEOTIDE SEQUENCE</scope>
    <source>
        <strain evidence="2">WHS-Z9</strain>
    </source>
</reference>
<protein>
    <submittedName>
        <fullName evidence="2">SdpI family protein</fullName>
    </submittedName>
</protein>